<proteinExistence type="predicted"/>
<accession>A0AAV5V256</accession>
<protein>
    <recommendedName>
        <fullName evidence="3">Cytochrome c oxidase subunit 2</fullName>
    </recommendedName>
</protein>
<gene>
    <name evidence="1" type="ORF">PFISCL1PPCAC_4948</name>
</gene>
<dbReference type="Proteomes" id="UP001432322">
    <property type="component" value="Unassembled WGS sequence"/>
</dbReference>
<name>A0AAV5V256_9BILA</name>
<evidence type="ECO:0000313" key="1">
    <source>
        <dbReference type="EMBL" id="GMT13651.1"/>
    </source>
</evidence>
<organism evidence="1 2">
    <name type="scientific">Pristionchus fissidentatus</name>
    <dbReference type="NCBI Taxonomy" id="1538716"/>
    <lineage>
        <taxon>Eukaryota</taxon>
        <taxon>Metazoa</taxon>
        <taxon>Ecdysozoa</taxon>
        <taxon>Nematoda</taxon>
        <taxon>Chromadorea</taxon>
        <taxon>Rhabditida</taxon>
        <taxon>Rhabditina</taxon>
        <taxon>Diplogasteromorpha</taxon>
        <taxon>Diplogasteroidea</taxon>
        <taxon>Neodiplogasteridae</taxon>
        <taxon>Pristionchus</taxon>
    </lineage>
</organism>
<dbReference type="AlphaFoldDB" id="A0AAV5V256"/>
<comment type="caution">
    <text evidence="1">The sequence shown here is derived from an EMBL/GenBank/DDBJ whole genome shotgun (WGS) entry which is preliminary data.</text>
</comment>
<evidence type="ECO:0008006" key="3">
    <source>
        <dbReference type="Google" id="ProtNLM"/>
    </source>
</evidence>
<feature type="non-terminal residue" evidence="1">
    <location>
        <position position="64"/>
    </location>
</feature>
<evidence type="ECO:0000313" key="2">
    <source>
        <dbReference type="Proteomes" id="UP001432322"/>
    </source>
</evidence>
<sequence>QFLSSRFAVLLLLQVKLPFLHRQRYRSSAEMSSMQFEWLIVPLLVSLSLSVSASEQLPPRMPAL</sequence>
<reference evidence="1" key="1">
    <citation type="submission" date="2023-10" db="EMBL/GenBank/DDBJ databases">
        <title>Genome assembly of Pristionchus species.</title>
        <authorList>
            <person name="Yoshida K."/>
            <person name="Sommer R.J."/>
        </authorList>
    </citation>
    <scope>NUCLEOTIDE SEQUENCE</scope>
    <source>
        <strain evidence="1">RS5133</strain>
    </source>
</reference>
<keyword evidence="2" id="KW-1185">Reference proteome</keyword>
<feature type="non-terminal residue" evidence="1">
    <location>
        <position position="1"/>
    </location>
</feature>
<dbReference type="EMBL" id="BTSY01000002">
    <property type="protein sequence ID" value="GMT13651.1"/>
    <property type="molecule type" value="Genomic_DNA"/>
</dbReference>